<evidence type="ECO:0000259" key="3">
    <source>
        <dbReference type="Pfam" id="PF17837"/>
    </source>
</evidence>
<evidence type="ECO:0000313" key="4">
    <source>
        <dbReference type="EMBL" id="NOV98686.1"/>
    </source>
</evidence>
<dbReference type="InterPro" id="IPR003542">
    <property type="entry name" value="Enbac_synth_compD-like"/>
</dbReference>
<dbReference type="PANTHER" id="PTHR38096:SF1">
    <property type="entry name" value="ENTEROBACTIN SYNTHASE COMPONENT D"/>
    <property type="match status" value="1"/>
</dbReference>
<evidence type="ECO:0000259" key="2">
    <source>
        <dbReference type="Pfam" id="PF01648"/>
    </source>
</evidence>
<dbReference type="RefSeq" id="WP_171784884.1">
    <property type="nucleotide sequence ID" value="NZ_BAAAML010000003.1"/>
</dbReference>
<dbReference type="PANTHER" id="PTHR38096">
    <property type="entry name" value="ENTEROBACTIN SYNTHASE COMPONENT D"/>
    <property type="match status" value="1"/>
</dbReference>
<dbReference type="InterPro" id="IPR037143">
    <property type="entry name" value="4-PPantetheinyl_Trfase_dom_sf"/>
</dbReference>
<sequence length="234" mass="24881">MRRLDPTLLPGGRTGTLRAWVTDRIVDDGLLPAERALVADAVPVRRAQFASARRCARAALRDLGRPAAPVLHDLRRRPRWPAGVVGSMSHGTGVAAAVVGSAAAWQGVGIDVEAAVPLPDDVVDMLLTPQERRRLHGWARPEAPGTTVVFSVKESAFKIFSPLTDGWLDPDDVDVRVAAEGAATAELARPLPDGRTRLHGRWGVVGGAVVTLLAAPVVVDRLGAWDFAEGTGQR</sequence>
<dbReference type="InterPro" id="IPR008278">
    <property type="entry name" value="4-PPantetheinyl_Trfase_dom"/>
</dbReference>
<feature type="domain" description="4'-phosphopantetheinyl transferase" evidence="2">
    <location>
        <begin position="107"/>
        <end position="189"/>
    </location>
</feature>
<reference evidence="4 5" key="1">
    <citation type="submission" date="2020-05" db="EMBL/GenBank/DDBJ databases">
        <title>Genomic Encyclopedia of Type Strains, Phase III (KMG-III): the genomes of soil and plant-associated and newly described type strains.</title>
        <authorList>
            <person name="Whitman W."/>
        </authorList>
    </citation>
    <scope>NUCLEOTIDE SEQUENCE [LARGE SCALE GENOMIC DNA]</scope>
    <source>
        <strain evidence="4 5">KCTC 19046</strain>
    </source>
</reference>
<proteinExistence type="predicted"/>
<keyword evidence="5" id="KW-1185">Reference proteome</keyword>
<evidence type="ECO:0000256" key="1">
    <source>
        <dbReference type="ARBA" id="ARBA00022679"/>
    </source>
</evidence>
<keyword evidence="1 4" id="KW-0808">Transferase</keyword>
<dbReference type="Proteomes" id="UP000757540">
    <property type="component" value="Unassembled WGS sequence"/>
</dbReference>
<dbReference type="Pfam" id="PF17837">
    <property type="entry name" value="4PPT_N"/>
    <property type="match status" value="1"/>
</dbReference>
<dbReference type="EMBL" id="JABEZU010000004">
    <property type="protein sequence ID" value="NOV98686.1"/>
    <property type="molecule type" value="Genomic_DNA"/>
</dbReference>
<name>A0ABX2AA01_9MICO</name>
<organism evidence="4 5">
    <name type="scientific">Isoptericola halotolerans</name>
    <dbReference type="NCBI Taxonomy" id="300560"/>
    <lineage>
        <taxon>Bacteria</taxon>
        <taxon>Bacillati</taxon>
        <taxon>Actinomycetota</taxon>
        <taxon>Actinomycetes</taxon>
        <taxon>Micrococcales</taxon>
        <taxon>Promicromonosporaceae</taxon>
        <taxon>Isoptericola</taxon>
    </lineage>
</organism>
<dbReference type="Gene3D" id="3.90.470.20">
    <property type="entry name" value="4'-phosphopantetheinyl transferase domain"/>
    <property type="match status" value="1"/>
</dbReference>
<dbReference type="Pfam" id="PF01648">
    <property type="entry name" value="ACPS"/>
    <property type="match status" value="1"/>
</dbReference>
<dbReference type="SUPFAM" id="SSF56214">
    <property type="entry name" value="4'-phosphopantetheinyl transferase"/>
    <property type="match status" value="1"/>
</dbReference>
<dbReference type="GO" id="GO:0016740">
    <property type="term" value="F:transferase activity"/>
    <property type="evidence" value="ECO:0007669"/>
    <property type="project" value="UniProtKB-KW"/>
</dbReference>
<evidence type="ECO:0000313" key="5">
    <source>
        <dbReference type="Proteomes" id="UP000757540"/>
    </source>
</evidence>
<comment type="caution">
    <text evidence="4">The sequence shown here is derived from an EMBL/GenBank/DDBJ whole genome shotgun (WGS) entry which is preliminary data.</text>
</comment>
<dbReference type="InterPro" id="IPR041354">
    <property type="entry name" value="4PPT_N"/>
</dbReference>
<gene>
    <name evidence="4" type="ORF">HDG69_003281</name>
</gene>
<feature type="domain" description="4'-phosphopantetheinyl transferase N-terminal" evidence="3">
    <location>
        <begin position="33"/>
        <end position="99"/>
    </location>
</feature>
<protein>
    <submittedName>
        <fullName evidence="4">4'-phosphopantetheinyl transferase EntD</fullName>
    </submittedName>
</protein>
<accession>A0ABX2AA01</accession>
<dbReference type="PRINTS" id="PR01399">
    <property type="entry name" value="ENTSNTHTASED"/>
</dbReference>